<sequence>MSRQEGMIKQLSDHKLLSLEASLKKKIDQVQNDKKKVVKYEAEASEYSESDDKELFTHEIERHKNIVQISEKVCKRALEAVMMEQIMQNISDVCATEQSTALTGKFTVDGSDITAQDTTKIHARQRSFAVAGMANKFDFTFVLPGR</sequence>
<dbReference type="AlphaFoldDB" id="X0L7J9"/>
<gene>
    <name evidence="1" type="ORF">FOTG_10209</name>
</gene>
<evidence type="ECO:0000313" key="1">
    <source>
        <dbReference type="EMBL" id="EXM21914.1"/>
    </source>
</evidence>
<dbReference type="OrthoDB" id="432483at2759"/>
<dbReference type="HOGENOM" id="CLU_1777535_0_0_1"/>
<reference evidence="1" key="1">
    <citation type="submission" date="2011-11" db="EMBL/GenBank/DDBJ databases">
        <title>The Genome Sequence of Fusarium oxysporum Cotton.</title>
        <authorList>
            <consortium name="The Broad Institute Genome Sequencing Platform"/>
            <person name="Ma L.-J."/>
            <person name="Gale L.R."/>
            <person name="Schwartz D.C."/>
            <person name="Zhou S."/>
            <person name="Corby-Kistler H."/>
            <person name="Young S.K."/>
            <person name="Zeng Q."/>
            <person name="Gargeya S."/>
            <person name="Fitzgerald M."/>
            <person name="Haas B."/>
            <person name="Abouelleil A."/>
            <person name="Alvarado L."/>
            <person name="Arachchi H.M."/>
            <person name="Berlin A."/>
            <person name="Brown A."/>
            <person name="Chapman S.B."/>
            <person name="Chen Z."/>
            <person name="Dunbar C."/>
            <person name="Freedman E."/>
            <person name="Gearin G."/>
            <person name="Goldberg J."/>
            <person name="Griggs A."/>
            <person name="Gujja S."/>
            <person name="Heiman D."/>
            <person name="Howarth C."/>
            <person name="Larson L."/>
            <person name="Lui A."/>
            <person name="MacDonald P.J.P."/>
            <person name="Montmayeur A."/>
            <person name="Murphy C."/>
            <person name="Neiman D."/>
            <person name="Pearson M."/>
            <person name="Priest M."/>
            <person name="Roberts A."/>
            <person name="Saif S."/>
            <person name="Shea T."/>
            <person name="Shenoy N."/>
            <person name="Sisk P."/>
            <person name="Stolte C."/>
            <person name="Sykes S."/>
            <person name="Wortman J."/>
            <person name="Nusbaum C."/>
            <person name="Birren B."/>
        </authorList>
    </citation>
    <scope>NUCLEOTIDE SEQUENCE [LARGE SCALE GENOMIC DNA]</scope>
    <source>
        <strain evidence="1">25433</strain>
    </source>
</reference>
<dbReference type="EMBL" id="JH657943">
    <property type="protein sequence ID" value="EXM21914.1"/>
    <property type="molecule type" value="Genomic_DNA"/>
</dbReference>
<name>X0L7J9_FUSOX</name>
<dbReference type="Proteomes" id="UP000030701">
    <property type="component" value="Unassembled WGS sequence"/>
</dbReference>
<proteinExistence type="predicted"/>
<accession>X0L7J9</accession>
<organism evidence="1">
    <name type="scientific">Fusarium oxysporum f. sp. vasinfectum 25433</name>
    <dbReference type="NCBI Taxonomy" id="1089449"/>
    <lineage>
        <taxon>Eukaryota</taxon>
        <taxon>Fungi</taxon>
        <taxon>Dikarya</taxon>
        <taxon>Ascomycota</taxon>
        <taxon>Pezizomycotina</taxon>
        <taxon>Sordariomycetes</taxon>
        <taxon>Hypocreomycetidae</taxon>
        <taxon>Hypocreales</taxon>
        <taxon>Nectriaceae</taxon>
        <taxon>Fusarium</taxon>
        <taxon>Fusarium oxysporum species complex</taxon>
    </lineage>
</organism>
<protein>
    <submittedName>
        <fullName evidence="1">Uncharacterized protein</fullName>
    </submittedName>
</protein>
<reference evidence="1" key="2">
    <citation type="submission" date="2012-05" db="EMBL/GenBank/DDBJ databases">
        <title>The Genome Annotation of Fusarium oxysporum Cotton.</title>
        <authorList>
            <consortium name="The Broad Institute Genomics Platform"/>
            <person name="Ma L.-J."/>
            <person name="Corby-Kistler H."/>
            <person name="Broz K."/>
            <person name="Gale L.R."/>
            <person name="Jonkers W."/>
            <person name="O'Donnell K."/>
            <person name="Ploetz R."/>
            <person name="Steinberg C."/>
            <person name="Schwartz D.C."/>
            <person name="VanEtten H."/>
            <person name="Zhou S."/>
            <person name="Young S.K."/>
            <person name="Zeng Q."/>
            <person name="Gargeya S."/>
            <person name="Fitzgerald M."/>
            <person name="Abouelleil A."/>
            <person name="Alvarado L."/>
            <person name="Chapman S.B."/>
            <person name="Gainer-Dewar J."/>
            <person name="Goldberg J."/>
            <person name="Griggs A."/>
            <person name="Gujja S."/>
            <person name="Hansen M."/>
            <person name="Howarth C."/>
            <person name="Imamovic A."/>
            <person name="Ireland A."/>
            <person name="Larimer J."/>
            <person name="McCowan C."/>
            <person name="Murphy C."/>
            <person name="Pearson M."/>
            <person name="Poon T.W."/>
            <person name="Priest M."/>
            <person name="Roberts A."/>
            <person name="Saif S."/>
            <person name="Shea T."/>
            <person name="Sykes S."/>
            <person name="Wortman J."/>
            <person name="Nusbaum C."/>
            <person name="Birren B."/>
        </authorList>
    </citation>
    <scope>NUCLEOTIDE SEQUENCE</scope>
    <source>
        <strain evidence="1">25433</strain>
    </source>
</reference>